<proteinExistence type="predicted"/>
<organism evidence="2 3">
    <name type="scientific">Heracleum sosnowskyi</name>
    <dbReference type="NCBI Taxonomy" id="360622"/>
    <lineage>
        <taxon>Eukaryota</taxon>
        <taxon>Viridiplantae</taxon>
        <taxon>Streptophyta</taxon>
        <taxon>Embryophyta</taxon>
        <taxon>Tracheophyta</taxon>
        <taxon>Spermatophyta</taxon>
        <taxon>Magnoliopsida</taxon>
        <taxon>eudicotyledons</taxon>
        <taxon>Gunneridae</taxon>
        <taxon>Pentapetalae</taxon>
        <taxon>asterids</taxon>
        <taxon>campanulids</taxon>
        <taxon>Apiales</taxon>
        <taxon>Apiaceae</taxon>
        <taxon>Apioideae</taxon>
        <taxon>apioid superclade</taxon>
        <taxon>Tordylieae</taxon>
        <taxon>Tordyliinae</taxon>
        <taxon>Heracleum</taxon>
    </lineage>
</organism>
<dbReference type="Proteomes" id="UP001237642">
    <property type="component" value="Unassembled WGS sequence"/>
</dbReference>
<reference evidence="2" key="1">
    <citation type="submission" date="2023-02" db="EMBL/GenBank/DDBJ databases">
        <title>Genome of toxic invasive species Heracleum sosnowskyi carries increased number of genes despite the absence of recent whole-genome duplications.</title>
        <authorList>
            <person name="Schelkunov M."/>
            <person name="Shtratnikova V."/>
            <person name="Makarenko M."/>
            <person name="Klepikova A."/>
            <person name="Omelchenko D."/>
            <person name="Novikova G."/>
            <person name="Obukhova E."/>
            <person name="Bogdanov V."/>
            <person name="Penin A."/>
            <person name="Logacheva M."/>
        </authorList>
    </citation>
    <scope>NUCLEOTIDE SEQUENCE</scope>
    <source>
        <strain evidence="2">Hsosn_3</strain>
        <tissue evidence="2">Leaf</tissue>
    </source>
</reference>
<keyword evidence="3" id="KW-1185">Reference proteome</keyword>
<feature type="region of interest" description="Disordered" evidence="1">
    <location>
        <begin position="178"/>
        <end position="225"/>
    </location>
</feature>
<evidence type="ECO:0000313" key="2">
    <source>
        <dbReference type="EMBL" id="KAK1389919.1"/>
    </source>
</evidence>
<dbReference type="AlphaFoldDB" id="A0AAD8IPW1"/>
<reference evidence="2" key="2">
    <citation type="submission" date="2023-05" db="EMBL/GenBank/DDBJ databases">
        <authorList>
            <person name="Schelkunov M.I."/>
        </authorList>
    </citation>
    <scope>NUCLEOTIDE SEQUENCE</scope>
    <source>
        <strain evidence="2">Hsosn_3</strain>
        <tissue evidence="2">Leaf</tissue>
    </source>
</reference>
<sequence length="225" mass="24529">MDDVLTEFGGNKGANLVYTSPGALAIASRYSAILEREGVDLSPGSEFTEPLDWWLQAITDGANRPKKNRLIGYPCVPASTLLPNLAHCYKERTRRDAGSSSSFARNAIATTQTNTGHFQRELNTVELESLARNLIEVSDPASRGNFNNMFFHEVVNIVSTSMTDICKKYEEGTRAAIEEANKEFTDGESSENDVSGDEDDDDARGEEDNGDDGGHGAEDHADAEM</sequence>
<evidence type="ECO:0000313" key="3">
    <source>
        <dbReference type="Proteomes" id="UP001237642"/>
    </source>
</evidence>
<dbReference type="EMBL" id="JAUIZM010000004">
    <property type="protein sequence ID" value="KAK1389919.1"/>
    <property type="molecule type" value="Genomic_DNA"/>
</dbReference>
<gene>
    <name evidence="2" type="ORF">POM88_018097</name>
</gene>
<protein>
    <submittedName>
        <fullName evidence="2">Uncharacterized protein</fullName>
    </submittedName>
</protein>
<feature type="compositionally biased region" description="Acidic residues" evidence="1">
    <location>
        <begin position="186"/>
        <end position="211"/>
    </location>
</feature>
<evidence type="ECO:0000256" key="1">
    <source>
        <dbReference type="SAM" id="MobiDB-lite"/>
    </source>
</evidence>
<feature type="compositionally biased region" description="Basic and acidic residues" evidence="1">
    <location>
        <begin position="212"/>
        <end position="225"/>
    </location>
</feature>
<name>A0AAD8IPW1_9APIA</name>
<comment type="caution">
    <text evidence="2">The sequence shown here is derived from an EMBL/GenBank/DDBJ whole genome shotgun (WGS) entry which is preliminary data.</text>
</comment>
<accession>A0AAD8IPW1</accession>